<dbReference type="CDD" id="cd02440">
    <property type="entry name" value="AdoMet_MTases"/>
    <property type="match status" value="1"/>
</dbReference>
<dbReference type="Pfam" id="PF08242">
    <property type="entry name" value="Methyltransf_12"/>
    <property type="match status" value="1"/>
</dbReference>
<dbReference type="RefSeq" id="WP_074225812.1">
    <property type="nucleotide sequence ID" value="NZ_FSRC01000002.1"/>
</dbReference>
<accession>A0A1N6G878</accession>
<sequence length="264" mass="30211">MTSYIHGYVPEEQERLVEQAGVLGSLIYPRIDFIGCKQILEIGSGVGAQTQVLLDLFPEMRITCVDAESKQLEKAQVNLDSFKDRLSFECQDARNLQLNEKFDGAFICWVLEHIPEPIQVLRSLKSHLLPGSKIWLTEVYNSSFYFYPELSGLRNYYEKYNQFQRSLGGDPDVGLKLGNLLQEASFIDINLFPGGFHLSQHDPNTLKQITTYWKGLMKSGAASMLEAQLIKEEEVRLMEQDLDTIFEDRNAVFYYRFVQASATV</sequence>
<gene>
    <name evidence="2" type="ORF">SAMN05444394_3041</name>
</gene>
<dbReference type="GO" id="GO:0032259">
    <property type="term" value="P:methylation"/>
    <property type="evidence" value="ECO:0007669"/>
    <property type="project" value="UniProtKB-KW"/>
</dbReference>
<dbReference type="PANTHER" id="PTHR43861">
    <property type="entry name" value="TRANS-ACONITATE 2-METHYLTRANSFERASE-RELATED"/>
    <property type="match status" value="1"/>
</dbReference>
<dbReference type="STRING" id="226505.SAMN05444394_3041"/>
<proteinExistence type="predicted"/>
<protein>
    <submittedName>
        <fullName evidence="2">Methyltransferase domain-containing protein</fullName>
    </submittedName>
</protein>
<keyword evidence="2" id="KW-0808">Transferase</keyword>
<evidence type="ECO:0000313" key="3">
    <source>
        <dbReference type="Proteomes" id="UP000185221"/>
    </source>
</evidence>
<dbReference type="AlphaFoldDB" id="A0A1N6G878"/>
<organism evidence="2 3">
    <name type="scientific">Algoriphagus halophilus</name>
    <dbReference type="NCBI Taxonomy" id="226505"/>
    <lineage>
        <taxon>Bacteria</taxon>
        <taxon>Pseudomonadati</taxon>
        <taxon>Bacteroidota</taxon>
        <taxon>Cytophagia</taxon>
        <taxon>Cytophagales</taxon>
        <taxon>Cyclobacteriaceae</taxon>
        <taxon>Algoriphagus</taxon>
    </lineage>
</organism>
<dbReference type="EMBL" id="FSRC01000002">
    <property type="protein sequence ID" value="SIO03694.1"/>
    <property type="molecule type" value="Genomic_DNA"/>
</dbReference>
<reference evidence="3" key="1">
    <citation type="submission" date="2016-11" db="EMBL/GenBank/DDBJ databases">
        <authorList>
            <person name="Varghese N."/>
            <person name="Submissions S."/>
        </authorList>
    </citation>
    <scope>NUCLEOTIDE SEQUENCE [LARGE SCALE GENOMIC DNA]</scope>
    <source>
        <strain evidence="3">DSM 15292</strain>
    </source>
</reference>
<evidence type="ECO:0000313" key="2">
    <source>
        <dbReference type="EMBL" id="SIO03694.1"/>
    </source>
</evidence>
<keyword evidence="3" id="KW-1185">Reference proteome</keyword>
<dbReference type="GO" id="GO:0008168">
    <property type="term" value="F:methyltransferase activity"/>
    <property type="evidence" value="ECO:0007669"/>
    <property type="project" value="UniProtKB-KW"/>
</dbReference>
<dbReference type="InterPro" id="IPR029063">
    <property type="entry name" value="SAM-dependent_MTases_sf"/>
</dbReference>
<keyword evidence="2" id="KW-0489">Methyltransferase</keyword>
<dbReference type="PANTHER" id="PTHR43861:SF1">
    <property type="entry name" value="TRANS-ACONITATE 2-METHYLTRANSFERASE"/>
    <property type="match status" value="1"/>
</dbReference>
<dbReference type="Gene3D" id="3.40.50.150">
    <property type="entry name" value="Vaccinia Virus protein VP39"/>
    <property type="match status" value="1"/>
</dbReference>
<evidence type="ECO:0000259" key="1">
    <source>
        <dbReference type="Pfam" id="PF08242"/>
    </source>
</evidence>
<dbReference type="InterPro" id="IPR013217">
    <property type="entry name" value="Methyltransf_12"/>
</dbReference>
<dbReference type="OrthoDB" id="9777830at2"/>
<dbReference type="SUPFAM" id="SSF53335">
    <property type="entry name" value="S-adenosyl-L-methionine-dependent methyltransferases"/>
    <property type="match status" value="1"/>
</dbReference>
<name>A0A1N6G878_9BACT</name>
<dbReference type="Proteomes" id="UP000185221">
    <property type="component" value="Unassembled WGS sequence"/>
</dbReference>
<feature type="domain" description="Methyltransferase type 12" evidence="1">
    <location>
        <begin position="40"/>
        <end position="132"/>
    </location>
</feature>